<feature type="region of interest" description="Disordered" evidence="1">
    <location>
        <begin position="1"/>
        <end position="25"/>
    </location>
</feature>
<reference evidence="4" key="1">
    <citation type="submission" date="2017-03" db="EMBL/GenBank/DDBJ databases">
        <authorList>
            <person name="Monnet C."/>
        </authorList>
    </citation>
    <scope>NUCLEOTIDE SEQUENCE [LARGE SCALE GENOMIC DNA]</scope>
    <source>
        <strain evidence="4">P10</strain>
    </source>
</reference>
<feature type="compositionally biased region" description="Polar residues" evidence="1">
    <location>
        <begin position="1"/>
        <end position="22"/>
    </location>
</feature>
<feature type="compositionally biased region" description="Basic and acidic residues" evidence="1">
    <location>
        <begin position="214"/>
        <end position="258"/>
    </location>
</feature>
<dbReference type="RefSeq" id="WP_233429485.1">
    <property type="nucleotide sequence ID" value="NZ_FXZE01000014.1"/>
</dbReference>
<evidence type="ECO:0000313" key="4">
    <source>
        <dbReference type="Proteomes" id="UP000234342"/>
    </source>
</evidence>
<feature type="compositionally biased region" description="Basic and acidic residues" evidence="1">
    <location>
        <begin position="83"/>
        <end position="95"/>
    </location>
</feature>
<dbReference type="Proteomes" id="UP000234342">
    <property type="component" value="Unassembled WGS sequence"/>
</dbReference>
<gene>
    <name evidence="3" type="ORF">BANT10_02796</name>
</gene>
<sequence length="268" mass="29251">MTPSNRGSQPKNGARQPRQSSGKLPARVYRRRRYMLLFASLVVVALVVLGAVGIVRGLGGGGGEEPVAEDTPSASPTTQAPVPDEKAASGKCPEDKVGLKASVDEKSFDEDAKPKFEMVIENNHTATCLIEVGTKEQEYLVQKNGDVVWSSKFCAAGEDENAEVSTEFAPESEKTAQLEWNRVQVDKNCNRTNKDFGPGEYELVVKLGEKKSKPAKFELEKDAATKAKEKREAEEKKAEEKKSEEPDEKKSDEKKSDENPDGSGSSDD</sequence>
<accession>A0A2H1K860</accession>
<keyword evidence="4" id="KW-1185">Reference proteome</keyword>
<name>A0A2H1K860_9MICO</name>
<dbReference type="AlphaFoldDB" id="A0A2H1K860"/>
<proteinExistence type="predicted"/>
<evidence type="ECO:0000256" key="2">
    <source>
        <dbReference type="SAM" id="Phobius"/>
    </source>
</evidence>
<keyword evidence="2" id="KW-0812">Transmembrane</keyword>
<feature type="transmembrane region" description="Helical" evidence="2">
    <location>
        <begin position="34"/>
        <end position="55"/>
    </location>
</feature>
<evidence type="ECO:0000313" key="3">
    <source>
        <dbReference type="EMBL" id="SMX95876.1"/>
    </source>
</evidence>
<dbReference type="EMBL" id="FXZE01000014">
    <property type="protein sequence ID" value="SMX95876.1"/>
    <property type="molecule type" value="Genomic_DNA"/>
</dbReference>
<evidence type="ECO:0000256" key="1">
    <source>
        <dbReference type="SAM" id="MobiDB-lite"/>
    </source>
</evidence>
<feature type="region of interest" description="Disordered" evidence="1">
    <location>
        <begin position="62"/>
        <end position="95"/>
    </location>
</feature>
<keyword evidence="2" id="KW-0472">Membrane</keyword>
<organism evidence="3 4">
    <name type="scientific">Brevibacterium antiquum</name>
    <dbReference type="NCBI Taxonomy" id="234835"/>
    <lineage>
        <taxon>Bacteria</taxon>
        <taxon>Bacillati</taxon>
        <taxon>Actinomycetota</taxon>
        <taxon>Actinomycetes</taxon>
        <taxon>Micrococcales</taxon>
        <taxon>Brevibacteriaceae</taxon>
        <taxon>Brevibacterium</taxon>
    </lineage>
</organism>
<keyword evidence="2" id="KW-1133">Transmembrane helix</keyword>
<protein>
    <submittedName>
        <fullName evidence="3">Uncharacterized protein</fullName>
    </submittedName>
</protein>
<feature type="region of interest" description="Disordered" evidence="1">
    <location>
        <begin position="214"/>
        <end position="268"/>
    </location>
</feature>